<dbReference type="PROSITE" id="PS51029">
    <property type="entry name" value="MADF"/>
    <property type="match status" value="1"/>
</dbReference>
<dbReference type="PANTHER" id="PTHR12243">
    <property type="entry name" value="MADF DOMAIN TRANSCRIPTION FACTOR"/>
    <property type="match status" value="1"/>
</dbReference>
<evidence type="ECO:0000313" key="2">
    <source>
        <dbReference type="EMBL" id="KYQ50120.1"/>
    </source>
</evidence>
<evidence type="ECO:0000259" key="1">
    <source>
        <dbReference type="PROSITE" id="PS51029"/>
    </source>
</evidence>
<accession>A0A151WQL1</accession>
<dbReference type="PANTHER" id="PTHR12243:SF67">
    <property type="entry name" value="COREPRESSOR OF PANGOLIN, ISOFORM A-RELATED"/>
    <property type="match status" value="1"/>
</dbReference>
<name>A0A151WQL1_9HYME</name>
<feature type="domain" description="MADF" evidence="1">
    <location>
        <begin position="24"/>
        <end position="117"/>
    </location>
</feature>
<dbReference type="InterPro" id="IPR006578">
    <property type="entry name" value="MADF-dom"/>
</dbReference>
<dbReference type="SMART" id="SM00595">
    <property type="entry name" value="MADF"/>
    <property type="match status" value="1"/>
</dbReference>
<evidence type="ECO:0000313" key="3">
    <source>
        <dbReference type="Proteomes" id="UP000075809"/>
    </source>
</evidence>
<gene>
    <name evidence="2" type="ORF">ALC60_10813</name>
</gene>
<protein>
    <recommendedName>
        <fullName evidence="1">MADF domain-containing protein</fullName>
    </recommendedName>
</protein>
<proteinExistence type="predicted"/>
<dbReference type="STRING" id="64791.A0A151WQL1"/>
<sequence length="120" mass="14283">MDTEYQSDIEFDESSEVQIVTYRTLINLVKANPVLYEKHHKGYNKRSDKLLMWNRIGISLIPPMTEKEFYRLRQKFGKERRKVLQSQPRSGASGNDVSYKSNWILYNDLMFLADHIQPRQ</sequence>
<dbReference type="EMBL" id="KQ982829">
    <property type="protein sequence ID" value="KYQ50120.1"/>
    <property type="molecule type" value="Genomic_DNA"/>
</dbReference>
<dbReference type="InterPro" id="IPR039353">
    <property type="entry name" value="TF_Adf1"/>
</dbReference>
<dbReference type="AlphaFoldDB" id="A0A151WQL1"/>
<keyword evidence="3" id="KW-1185">Reference proteome</keyword>
<reference evidence="2 3" key="1">
    <citation type="submission" date="2015-09" db="EMBL/GenBank/DDBJ databases">
        <title>Trachymyrmex zeteki WGS genome.</title>
        <authorList>
            <person name="Nygaard S."/>
            <person name="Hu H."/>
            <person name="Boomsma J."/>
            <person name="Zhang G."/>
        </authorList>
    </citation>
    <scope>NUCLEOTIDE SEQUENCE [LARGE SCALE GENOMIC DNA]</scope>
    <source>
        <strain evidence="2">Tzet28-1</strain>
        <tissue evidence="2">Whole body</tissue>
    </source>
</reference>
<organism evidence="2 3">
    <name type="scientific">Mycetomoellerius zeteki</name>
    <dbReference type="NCBI Taxonomy" id="64791"/>
    <lineage>
        <taxon>Eukaryota</taxon>
        <taxon>Metazoa</taxon>
        <taxon>Ecdysozoa</taxon>
        <taxon>Arthropoda</taxon>
        <taxon>Hexapoda</taxon>
        <taxon>Insecta</taxon>
        <taxon>Pterygota</taxon>
        <taxon>Neoptera</taxon>
        <taxon>Endopterygota</taxon>
        <taxon>Hymenoptera</taxon>
        <taxon>Apocrita</taxon>
        <taxon>Aculeata</taxon>
        <taxon>Formicoidea</taxon>
        <taxon>Formicidae</taxon>
        <taxon>Myrmicinae</taxon>
        <taxon>Mycetomoellerius</taxon>
    </lineage>
</organism>
<dbReference type="Pfam" id="PF10545">
    <property type="entry name" value="MADF_DNA_bdg"/>
    <property type="match status" value="1"/>
</dbReference>
<dbReference type="Proteomes" id="UP000075809">
    <property type="component" value="Unassembled WGS sequence"/>
</dbReference>